<evidence type="ECO:0000313" key="1">
    <source>
        <dbReference type="EMBL" id="KAG0416715.1"/>
    </source>
</evidence>
<keyword evidence="2" id="KW-1185">Reference proteome</keyword>
<accession>A0AC60PAY6</accession>
<organism evidence="1 2">
    <name type="scientific">Ixodes persulcatus</name>
    <name type="common">Taiga tick</name>
    <dbReference type="NCBI Taxonomy" id="34615"/>
    <lineage>
        <taxon>Eukaryota</taxon>
        <taxon>Metazoa</taxon>
        <taxon>Ecdysozoa</taxon>
        <taxon>Arthropoda</taxon>
        <taxon>Chelicerata</taxon>
        <taxon>Arachnida</taxon>
        <taxon>Acari</taxon>
        <taxon>Parasitiformes</taxon>
        <taxon>Ixodida</taxon>
        <taxon>Ixodoidea</taxon>
        <taxon>Ixodidae</taxon>
        <taxon>Ixodinae</taxon>
        <taxon>Ixodes</taxon>
    </lineage>
</organism>
<dbReference type="Proteomes" id="UP000805193">
    <property type="component" value="Unassembled WGS sequence"/>
</dbReference>
<protein>
    <submittedName>
        <fullName evidence="1">Uncharacterized protein</fullName>
    </submittedName>
</protein>
<sequence>MSSADAEPPTATVGHPKPIKGHLYTCDKCSHVTDRRQNMVIHQRTHTGQEPLQCPLCPMTFSHKHILMRHIRGHTCGQALPSDYLVIHMRTHSGGRPYECHVCFMSFSQKTDLVAHVRGHSRDAPYWCTFCSQPFTTGSLLTRHVMTSHPV</sequence>
<name>A0AC60PAY6_IXOPE</name>
<gene>
    <name evidence="1" type="ORF">HPB47_006196</name>
</gene>
<evidence type="ECO:0000313" key="2">
    <source>
        <dbReference type="Proteomes" id="UP000805193"/>
    </source>
</evidence>
<dbReference type="EMBL" id="JABSTQ010010925">
    <property type="protein sequence ID" value="KAG0416715.1"/>
    <property type="molecule type" value="Genomic_DNA"/>
</dbReference>
<proteinExistence type="predicted"/>
<comment type="caution">
    <text evidence="1">The sequence shown here is derived from an EMBL/GenBank/DDBJ whole genome shotgun (WGS) entry which is preliminary data.</text>
</comment>
<reference evidence="1 2" key="1">
    <citation type="journal article" date="2020" name="Cell">
        <title>Large-Scale Comparative Analyses of Tick Genomes Elucidate Their Genetic Diversity and Vector Capacities.</title>
        <authorList>
            <consortium name="Tick Genome and Microbiome Consortium (TIGMIC)"/>
            <person name="Jia N."/>
            <person name="Wang J."/>
            <person name="Shi W."/>
            <person name="Du L."/>
            <person name="Sun Y."/>
            <person name="Zhan W."/>
            <person name="Jiang J.F."/>
            <person name="Wang Q."/>
            <person name="Zhang B."/>
            <person name="Ji P."/>
            <person name="Bell-Sakyi L."/>
            <person name="Cui X.M."/>
            <person name="Yuan T.T."/>
            <person name="Jiang B.G."/>
            <person name="Yang W.F."/>
            <person name="Lam T.T."/>
            <person name="Chang Q.C."/>
            <person name="Ding S.J."/>
            <person name="Wang X.J."/>
            <person name="Zhu J.G."/>
            <person name="Ruan X.D."/>
            <person name="Zhao L."/>
            <person name="Wei J.T."/>
            <person name="Ye R.Z."/>
            <person name="Que T.C."/>
            <person name="Du C.H."/>
            <person name="Zhou Y.H."/>
            <person name="Cheng J.X."/>
            <person name="Dai P.F."/>
            <person name="Guo W.B."/>
            <person name="Han X.H."/>
            <person name="Huang E.J."/>
            <person name="Li L.F."/>
            <person name="Wei W."/>
            <person name="Gao Y.C."/>
            <person name="Liu J.Z."/>
            <person name="Shao H.Z."/>
            <person name="Wang X."/>
            <person name="Wang C.C."/>
            <person name="Yang T.C."/>
            <person name="Huo Q.B."/>
            <person name="Li W."/>
            <person name="Chen H.Y."/>
            <person name="Chen S.E."/>
            <person name="Zhou L.G."/>
            <person name="Ni X.B."/>
            <person name="Tian J.H."/>
            <person name="Sheng Y."/>
            <person name="Liu T."/>
            <person name="Pan Y.S."/>
            <person name="Xia L.Y."/>
            <person name="Li J."/>
            <person name="Zhao F."/>
            <person name="Cao W.C."/>
        </authorList>
    </citation>
    <scope>NUCLEOTIDE SEQUENCE [LARGE SCALE GENOMIC DNA]</scope>
    <source>
        <strain evidence="1">Iper-2018</strain>
    </source>
</reference>